<sequence length="298" mass="30285">MTLTSPLLCADIGGSFIDCAQVYPDGTLGPRDRTPTPTDDLDAFLTAMADIAARHPGVDLHIALAGLQDPATGICTAANIPCVNGVGLAGRLSALTGRRVRIGNDADCFALAESRLGAAQGHENVLGIILGTGVGGALVLGGRLVTGAGGLTGEWGHGPIIPHIVGAEKTTPCFPCGCGQRGCIDTIGGARGLERLHHWSCGRALDSRAILAAWRNGQPDACRTLDYYIGYVSSALALAVNLTGTTAVPVGGGLSNAPDLIAALDRAVRTRILRTNTPPLLSASRLGGDAGLIGAAFL</sequence>
<organism evidence="2 3">
    <name type="scientific">Tanticharoenia sakaeratensis NBRC 103193</name>
    <dbReference type="NCBI Taxonomy" id="1231623"/>
    <lineage>
        <taxon>Bacteria</taxon>
        <taxon>Pseudomonadati</taxon>
        <taxon>Pseudomonadota</taxon>
        <taxon>Alphaproteobacteria</taxon>
        <taxon>Acetobacterales</taxon>
        <taxon>Acetobacteraceae</taxon>
        <taxon>Tanticharoenia</taxon>
    </lineage>
</organism>
<comment type="similarity">
    <text evidence="1">Belongs to the ROK (NagC/XylR) family.</text>
</comment>
<evidence type="ECO:0000256" key="1">
    <source>
        <dbReference type="ARBA" id="ARBA00006479"/>
    </source>
</evidence>
<dbReference type="EMBL" id="BALE01000015">
    <property type="protein sequence ID" value="GAN54027.1"/>
    <property type="molecule type" value="Genomic_DNA"/>
</dbReference>
<dbReference type="AlphaFoldDB" id="A0A0D6MK66"/>
<dbReference type="PANTHER" id="PTHR18964:SF149">
    <property type="entry name" value="BIFUNCTIONAL UDP-N-ACETYLGLUCOSAMINE 2-EPIMERASE_N-ACETYLMANNOSAMINE KINASE"/>
    <property type="match status" value="1"/>
</dbReference>
<dbReference type="Gene3D" id="3.30.420.40">
    <property type="match status" value="2"/>
</dbReference>
<dbReference type="InterPro" id="IPR049874">
    <property type="entry name" value="ROK_cs"/>
</dbReference>
<proteinExistence type="inferred from homology"/>
<keyword evidence="3" id="KW-1185">Reference proteome</keyword>
<evidence type="ECO:0000313" key="2">
    <source>
        <dbReference type="EMBL" id="GAN54027.1"/>
    </source>
</evidence>
<dbReference type="Pfam" id="PF00480">
    <property type="entry name" value="ROK"/>
    <property type="match status" value="1"/>
</dbReference>
<dbReference type="SUPFAM" id="SSF53067">
    <property type="entry name" value="Actin-like ATPase domain"/>
    <property type="match status" value="1"/>
</dbReference>
<evidence type="ECO:0000313" key="3">
    <source>
        <dbReference type="Proteomes" id="UP000032679"/>
    </source>
</evidence>
<gene>
    <name evidence="2" type="ORF">Tasa_015_016</name>
</gene>
<dbReference type="OrthoDB" id="9810372at2"/>
<dbReference type="InterPro" id="IPR043129">
    <property type="entry name" value="ATPase_NBD"/>
</dbReference>
<dbReference type="PANTHER" id="PTHR18964">
    <property type="entry name" value="ROK (REPRESSOR, ORF, KINASE) FAMILY"/>
    <property type="match status" value="1"/>
</dbReference>
<reference evidence="2 3" key="1">
    <citation type="submission" date="2012-10" db="EMBL/GenBank/DDBJ databases">
        <title>Genome sequencing of Tanticharoenia sakaeratensis NBRC 103193.</title>
        <authorList>
            <person name="Azuma Y."/>
            <person name="Hadano H."/>
            <person name="Hirakawa H."/>
            <person name="Matsushita K."/>
        </authorList>
    </citation>
    <scope>NUCLEOTIDE SEQUENCE [LARGE SCALE GENOMIC DNA]</scope>
    <source>
        <strain evidence="2 3">NBRC 103193</strain>
    </source>
</reference>
<accession>A0A0D6MK66</accession>
<dbReference type="PROSITE" id="PS01125">
    <property type="entry name" value="ROK"/>
    <property type="match status" value="1"/>
</dbReference>
<comment type="caution">
    <text evidence="2">The sequence shown here is derived from an EMBL/GenBank/DDBJ whole genome shotgun (WGS) entry which is preliminary data.</text>
</comment>
<dbReference type="RefSeq" id="WP_048848557.1">
    <property type="nucleotide sequence ID" value="NZ_BALE01000015.1"/>
</dbReference>
<name>A0A0D6MK66_9PROT</name>
<dbReference type="InterPro" id="IPR000600">
    <property type="entry name" value="ROK"/>
</dbReference>
<protein>
    <submittedName>
        <fullName evidence="2">ROK family protein</fullName>
    </submittedName>
</protein>
<dbReference type="STRING" id="1231623.Tasa_015_016"/>
<dbReference type="Proteomes" id="UP000032679">
    <property type="component" value="Unassembled WGS sequence"/>
</dbReference>